<organism evidence="1">
    <name type="scientific">Caldithrix abyssi</name>
    <dbReference type="NCBI Taxonomy" id="187145"/>
    <lineage>
        <taxon>Bacteria</taxon>
        <taxon>Pseudomonadati</taxon>
        <taxon>Calditrichota</taxon>
        <taxon>Calditrichia</taxon>
        <taxon>Calditrichales</taxon>
        <taxon>Calditrichaceae</taxon>
        <taxon>Caldithrix</taxon>
    </lineage>
</organism>
<dbReference type="AlphaFoldDB" id="A0A7V4TYM0"/>
<dbReference type="Proteomes" id="UP000885779">
    <property type="component" value="Unassembled WGS sequence"/>
</dbReference>
<dbReference type="EMBL" id="DRQG01000027">
    <property type="protein sequence ID" value="HGY54705.1"/>
    <property type="molecule type" value="Genomic_DNA"/>
</dbReference>
<proteinExistence type="predicted"/>
<dbReference type="NCBIfam" id="TIGR01909">
    <property type="entry name" value="C_GCAxxG_C_C"/>
    <property type="match status" value="1"/>
</dbReference>
<comment type="caution">
    <text evidence="1">The sequence shown here is derived from an EMBL/GenBank/DDBJ whole genome shotgun (WGS) entry which is preliminary data.</text>
</comment>
<name>A0A7V4TYM0_CALAY</name>
<dbReference type="InterPro" id="IPR010181">
    <property type="entry name" value="CGCAxxGCC_motif"/>
</dbReference>
<dbReference type="Pfam" id="PF09719">
    <property type="entry name" value="C_GCAxxG_C_C"/>
    <property type="match status" value="1"/>
</dbReference>
<accession>A0A7V4TYM0</accession>
<evidence type="ECO:0000313" key="1">
    <source>
        <dbReference type="EMBL" id="HGY54705.1"/>
    </source>
</evidence>
<protein>
    <submittedName>
        <fullName evidence="1">C_GCAxxG_C_C family protein</fullName>
    </submittedName>
</protein>
<reference evidence="1" key="1">
    <citation type="journal article" date="2020" name="mSystems">
        <title>Genome- and Community-Level Interaction Insights into Carbon Utilization and Element Cycling Functions of Hydrothermarchaeota in Hydrothermal Sediment.</title>
        <authorList>
            <person name="Zhou Z."/>
            <person name="Liu Y."/>
            <person name="Xu W."/>
            <person name="Pan J."/>
            <person name="Luo Z.H."/>
            <person name="Li M."/>
        </authorList>
    </citation>
    <scope>NUCLEOTIDE SEQUENCE [LARGE SCALE GENOMIC DNA]</scope>
    <source>
        <strain evidence="1">HyVt-577</strain>
    </source>
</reference>
<sequence length="161" mass="17411">MSSIPPENNERLTEKVMASLDISKNCAQTCFAVLQEEFDLDGGSILKALTPFPGIALRGETCGAVIGCLMAIGLVYGRDDLDDWKGYLNSLPPSRKFCRLFEEEHGSTACAELLEAKLGRGYNLANRIEAIRYVAAGGKKACGKIIVSAVQITAEIIAKKR</sequence>
<gene>
    <name evidence="1" type="ORF">ENK44_03295</name>
</gene>